<accession>A0ABU2A6C8</accession>
<evidence type="ECO:0000313" key="2">
    <source>
        <dbReference type="EMBL" id="MDR7332037.1"/>
    </source>
</evidence>
<organism evidence="2 3">
    <name type="scientific">Roseateles asaccharophilus</name>
    <dbReference type="NCBI Taxonomy" id="582607"/>
    <lineage>
        <taxon>Bacteria</taxon>
        <taxon>Pseudomonadati</taxon>
        <taxon>Pseudomonadota</taxon>
        <taxon>Betaproteobacteria</taxon>
        <taxon>Burkholderiales</taxon>
        <taxon>Sphaerotilaceae</taxon>
        <taxon>Roseateles</taxon>
    </lineage>
</organism>
<feature type="transmembrane region" description="Helical" evidence="1">
    <location>
        <begin position="12"/>
        <end position="40"/>
    </location>
</feature>
<gene>
    <name evidence="2" type="ORF">J2X21_001163</name>
</gene>
<reference evidence="2 3" key="1">
    <citation type="submission" date="2023-07" db="EMBL/GenBank/DDBJ databases">
        <title>Sorghum-associated microbial communities from plants grown in Nebraska, USA.</title>
        <authorList>
            <person name="Schachtman D."/>
        </authorList>
    </citation>
    <scope>NUCLEOTIDE SEQUENCE [LARGE SCALE GENOMIC DNA]</scope>
    <source>
        <strain evidence="2 3">BE316</strain>
    </source>
</reference>
<dbReference type="Proteomes" id="UP001180825">
    <property type="component" value="Unassembled WGS sequence"/>
</dbReference>
<keyword evidence="1" id="KW-1133">Transmembrane helix</keyword>
<keyword evidence="3" id="KW-1185">Reference proteome</keyword>
<protein>
    <submittedName>
        <fullName evidence="2">Uncharacterized protein</fullName>
    </submittedName>
</protein>
<keyword evidence="1" id="KW-0812">Transmembrane</keyword>
<name>A0ABU2A6C8_9BURK</name>
<proteinExistence type="predicted"/>
<dbReference type="EMBL" id="JAVDXV010000002">
    <property type="protein sequence ID" value="MDR7332037.1"/>
    <property type="molecule type" value="Genomic_DNA"/>
</dbReference>
<keyword evidence="1" id="KW-0472">Membrane</keyword>
<dbReference type="RefSeq" id="WP_310326032.1">
    <property type="nucleotide sequence ID" value="NZ_JAVDXV010000002.1"/>
</dbReference>
<evidence type="ECO:0000313" key="3">
    <source>
        <dbReference type="Proteomes" id="UP001180825"/>
    </source>
</evidence>
<sequence length="87" mass="9768">MPLFRSLFRLLILIAGALVGLALFLFALLAFTLFVIVSLLRGKKPNVAFRMNQNPWAQRRAPAGAAEDVVDVEVREVKEQQPTLPRH</sequence>
<comment type="caution">
    <text evidence="2">The sequence shown here is derived from an EMBL/GenBank/DDBJ whole genome shotgun (WGS) entry which is preliminary data.</text>
</comment>
<evidence type="ECO:0000256" key="1">
    <source>
        <dbReference type="SAM" id="Phobius"/>
    </source>
</evidence>